<reference evidence="2" key="1">
    <citation type="submission" date="2016-03" db="EMBL/GenBank/DDBJ databases">
        <title>Mechanisms controlling the formation of the plant cell surface in tip-growing cells are functionally conserved among land plants.</title>
        <authorList>
            <person name="Honkanen S."/>
            <person name="Jones V.A."/>
            <person name="Morieri G."/>
            <person name="Champion C."/>
            <person name="Hetherington A.J."/>
            <person name="Kelly S."/>
            <person name="Saint-Marcoux D."/>
            <person name="Proust H."/>
            <person name="Prescott H."/>
            <person name="Dolan L."/>
        </authorList>
    </citation>
    <scope>NUCLEOTIDE SEQUENCE [LARGE SCALE GENOMIC DNA]</scope>
    <source>
        <tissue evidence="2">Whole gametophyte</tissue>
    </source>
</reference>
<keyword evidence="3" id="KW-1185">Reference proteome</keyword>
<evidence type="ECO:0000256" key="1">
    <source>
        <dbReference type="SAM" id="MobiDB-lite"/>
    </source>
</evidence>
<dbReference type="EMBL" id="LVLJ01002675">
    <property type="protein sequence ID" value="OAE24159.1"/>
    <property type="molecule type" value="Genomic_DNA"/>
</dbReference>
<gene>
    <name evidence="2" type="ORF">AXG93_2752s1740</name>
</gene>
<name>A0A176VTP1_MARPO</name>
<evidence type="ECO:0000313" key="2">
    <source>
        <dbReference type="EMBL" id="OAE24159.1"/>
    </source>
</evidence>
<protein>
    <submittedName>
        <fullName evidence="2">Uncharacterized protein</fullName>
    </submittedName>
</protein>
<dbReference type="AlphaFoldDB" id="A0A176VTP1"/>
<evidence type="ECO:0000313" key="3">
    <source>
        <dbReference type="Proteomes" id="UP000077202"/>
    </source>
</evidence>
<sequence length="180" mass="21206">MLWTLDRWTRVLGPWPGKDGDFMFEKESVKIMRRRIHFCFTLQDRAVEYEWVEDGGLRGPEEAIALGVMHILRPIRWKGGLINHITPYLVNFYRGMELLTKSEEKRFPKERKVLTVESGEDTEQEDNAQSEEPPRSTTRESIQVDIVSTEKQSERRLAKRWKVVDDKGEVQRPESRMAET</sequence>
<proteinExistence type="predicted"/>
<organism evidence="2 3">
    <name type="scientific">Marchantia polymorpha subsp. ruderalis</name>
    <dbReference type="NCBI Taxonomy" id="1480154"/>
    <lineage>
        <taxon>Eukaryota</taxon>
        <taxon>Viridiplantae</taxon>
        <taxon>Streptophyta</taxon>
        <taxon>Embryophyta</taxon>
        <taxon>Marchantiophyta</taxon>
        <taxon>Marchantiopsida</taxon>
        <taxon>Marchantiidae</taxon>
        <taxon>Marchantiales</taxon>
        <taxon>Marchantiaceae</taxon>
        <taxon>Marchantia</taxon>
    </lineage>
</organism>
<dbReference type="Proteomes" id="UP000077202">
    <property type="component" value="Unassembled WGS sequence"/>
</dbReference>
<comment type="caution">
    <text evidence="2">The sequence shown here is derived from an EMBL/GenBank/DDBJ whole genome shotgun (WGS) entry which is preliminary data.</text>
</comment>
<feature type="region of interest" description="Disordered" evidence="1">
    <location>
        <begin position="110"/>
        <end position="151"/>
    </location>
</feature>
<feature type="compositionally biased region" description="Acidic residues" evidence="1">
    <location>
        <begin position="118"/>
        <end position="129"/>
    </location>
</feature>
<accession>A0A176VTP1</accession>